<dbReference type="EMBL" id="JANCYU010000010">
    <property type="protein sequence ID" value="KAK4523009.1"/>
    <property type="molecule type" value="Genomic_DNA"/>
</dbReference>
<protein>
    <submittedName>
        <fullName evidence="1">Uncharacterized protein</fullName>
    </submittedName>
</protein>
<accession>A0AAV9I6G7</accession>
<name>A0AAV9I6G7_9RHOD</name>
<keyword evidence="2" id="KW-1185">Reference proteome</keyword>
<evidence type="ECO:0000313" key="2">
    <source>
        <dbReference type="Proteomes" id="UP001300502"/>
    </source>
</evidence>
<sequence length="1327" mass="153696">METLCELLHGDNLKNGVYLEERLCLICTNVILQSSEFLSVQKLEVVQILNEELKQSSYQLEEILREETGVFFQLVDSLGSCLLKAEVELTSDNDLPETQILFESVCVCLYNIVCEIYHVLGRNQAENCLDLLLKNVEIDENYENSSLSDCSYKIIFFLLFFMKREEQKDADIYEMIALKVLRNNKATSFILSLICHNNIPNIRLVAASLIFLCLQLVCIQESSSMRSTGHHVNSRSFGNFLASQLPSDFENILELDPDITDPTLQELLVQIVSCLLRCGYPNFQTMIDKVILFLQLRCLFPDIRVRVLVVDTLRSLLERNDCAGIIQYVYITGMPEYLLESIKTAFQMKLETDADLECIANCFEGIFSVIQKLLQLEETRETRSSFVFLSVVQSVVSFLKFIKANKQFDNFGVTNQLLLSFFRLSHTFFEETALPSETDSTNSVSAQGYISLKFFVPFFDFLSRNELLEEEMAFLLVELTKDRPSSLEEQLELLALMHAKFKSRGCILNVAYTILSNIIRTAEEERPNDYIEICHRIITPQLSEFNVESLQNKEQVDILLNFLRLVNDFLVPTFWERQANDKLVALSKSIWKNFHPNRLFSFFEICASIENKTQLYKTFRAFLARLVTVIEPDVELNDAMTYLPMNELELCKGLQQISHASYVSLKLLLLDHSIRREWVLELRKLYYCIESISTKLPEKESVEHIKLAELVTQVWALLCRDKTFAELETKPGVRIRPKQLYIPKAFISFFFKHLPKEMSRNIECIKMLLESSQGDVESCRILHTRILSLQNEQLQDTQASVEEATSYFRLVIELTSSFDCYGELFLQDISRLTQWLRFPLENIDLYAFKETIQFWCNGILHFTNENNTKRIALRLIRLGLLPKLNDFLHATVDYHKKGGNEKEQLHLSSQTNKLVVYLFDAFNKWILHLEAGSVEYLDNVNDILQSLLTAVDSFATLSHPTLSEFLNCLHILVNFFDRIANSENLRIASSTSKSLVRNILSKKTWFHNAIREYFELFLTHQCQQEHPAYETCRSYQPHWESLLSLLITLIAYGSKKNLQLLEILPKSLFTWRNAILACCKFQECQRPLLIVETNLLFACVARARDYQWEPEQTQDDLVIYSLCNQIFSSHTLVEISAYRAMEAWILSLRSVGQPIKRQTTLEAVKSCLRIKLVQNLDTPLLVTAPRMSLFACFLQHVEQCWTSKSQWEGILQLASQLLTNNNKATNSNRIQWECMEHIFNSLQYAPRDCLEKYPDIIQAVSHLACRPTSTTTCGPGSLVVHCPILFDDIVLTPAVYQWQQEECNNNIYTKDWFDYEKHTHNENANKR</sequence>
<comment type="caution">
    <text evidence="1">The sequence shown here is derived from an EMBL/GenBank/DDBJ whole genome shotgun (WGS) entry which is preliminary data.</text>
</comment>
<evidence type="ECO:0000313" key="1">
    <source>
        <dbReference type="EMBL" id="KAK4523009.1"/>
    </source>
</evidence>
<gene>
    <name evidence="1" type="ORF">GAYE_PCTG33G0899</name>
</gene>
<organism evidence="1 2">
    <name type="scientific">Galdieria yellowstonensis</name>
    <dbReference type="NCBI Taxonomy" id="3028027"/>
    <lineage>
        <taxon>Eukaryota</taxon>
        <taxon>Rhodophyta</taxon>
        <taxon>Bangiophyceae</taxon>
        <taxon>Galdieriales</taxon>
        <taxon>Galdieriaceae</taxon>
        <taxon>Galdieria</taxon>
    </lineage>
</organism>
<reference evidence="1 2" key="1">
    <citation type="submission" date="2022-07" db="EMBL/GenBank/DDBJ databases">
        <title>Genome-wide signatures of adaptation to extreme environments.</title>
        <authorList>
            <person name="Cho C.H."/>
            <person name="Yoon H.S."/>
        </authorList>
    </citation>
    <scope>NUCLEOTIDE SEQUENCE [LARGE SCALE GENOMIC DNA]</scope>
    <source>
        <strain evidence="1 2">108.79 E11</strain>
    </source>
</reference>
<dbReference type="Proteomes" id="UP001300502">
    <property type="component" value="Unassembled WGS sequence"/>
</dbReference>
<proteinExistence type="predicted"/>